<sequence>MYREDFPYSANKSDVPRSQEWTDKKIVAVLIKLERSFSSLVEELTCKRASSQTSRRSSEFDEAKTLREFRRKKEEEEHEKDDKDKEDNKKPQDAEIIIISSDSEAEENEDDADYVEFLASYVPEEEQEEEEEQNPEPIEISSEDAEEKSEISSEYYPSD</sequence>
<evidence type="ECO:0000313" key="2">
    <source>
        <dbReference type="Proteomes" id="UP001177021"/>
    </source>
</evidence>
<protein>
    <submittedName>
        <fullName evidence="1">Uncharacterized protein</fullName>
    </submittedName>
</protein>
<comment type="caution">
    <text evidence="1">The sequence shown here is derived from an EMBL/GenBank/DDBJ whole genome shotgun (WGS) entry which is preliminary data.</text>
</comment>
<dbReference type="Proteomes" id="UP001177021">
    <property type="component" value="Unassembled WGS sequence"/>
</dbReference>
<proteinExistence type="predicted"/>
<name>A0ACB0JFN4_TRIPR</name>
<keyword evidence="2" id="KW-1185">Reference proteome</keyword>
<accession>A0ACB0JFN4</accession>
<organism evidence="1 2">
    <name type="scientific">Trifolium pratense</name>
    <name type="common">Red clover</name>
    <dbReference type="NCBI Taxonomy" id="57577"/>
    <lineage>
        <taxon>Eukaryota</taxon>
        <taxon>Viridiplantae</taxon>
        <taxon>Streptophyta</taxon>
        <taxon>Embryophyta</taxon>
        <taxon>Tracheophyta</taxon>
        <taxon>Spermatophyta</taxon>
        <taxon>Magnoliopsida</taxon>
        <taxon>eudicotyledons</taxon>
        <taxon>Gunneridae</taxon>
        <taxon>Pentapetalae</taxon>
        <taxon>rosids</taxon>
        <taxon>fabids</taxon>
        <taxon>Fabales</taxon>
        <taxon>Fabaceae</taxon>
        <taxon>Papilionoideae</taxon>
        <taxon>50 kb inversion clade</taxon>
        <taxon>NPAAA clade</taxon>
        <taxon>Hologalegina</taxon>
        <taxon>IRL clade</taxon>
        <taxon>Trifolieae</taxon>
        <taxon>Trifolium</taxon>
    </lineage>
</organism>
<dbReference type="EMBL" id="CASHSV030000034">
    <property type="protein sequence ID" value="CAJ2642458.1"/>
    <property type="molecule type" value="Genomic_DNA"/>
</dbReference>
<evidence type="ECO:0000313" key="1">
    <source>
        <dbReference type="EMBL" id="CAJ2642458.1"/>
    </source>
</evidence>
<gene>
    <name evidence="1" type="ORF">MILVUS5_LOCUS11931</name>
</gene>
<reference evidence="1" key="1">
    <citation type="submission" date="2023-10" db="EMBL/GenBank/DDBJ databases">
        <authorList>
            <person name="Rodriguez Cubillos JULIANA M."/>
            <person name="De Vega J."/>
        </authorList>
    </citation>
    <scope>NUCLEOTIDE SEQUENCE</scope>
</reference>